<feature type="compositionally biased region" description="Basic residues" evidence="1">
    <location>
        <begin position="290"/>
        <end position="299"/>
    </location>
</feature>
<keyword evidence="5" id="KW-1185">Reference proteome</keyword>
<sequence>MTRVNLCDAPWTRLVSRHDSRGALLWWGLPSQRNSPLVSRSTKTTRHHTTITTAASVRSSIFACLFVVATASFFFLVPQSVKPTLLSSVPWISRVSSNDTTTRVASHSHTQAALAASEHHHLRSILFAGVMDPVGDAKLSPKRELLRPTTDKRRTLRTYSKRLRLTEDESGLAPLMKKRKVETEPATRTPDLPRLPPAQPPPPSSNIPKSSILSYFKPCRSSSATESSDLLSESDKLINTLPSSPPVPRKTKEPRRLRLRPSTPIYPSSDTTEDATDDNEEHRNIDRPGLRKGLRSRTRSTREHRDTANVDGLGDEGEPKSAPVPINPQIRPKPVATVQTTINLSSKPTFMECKTCRIVYNPLHPADVKYHSQRHAVFLRSRSKT</sequence>
<feature type="region of interest" description="Disordered" evidence="1">
    <location>
        <begin position="141"/>
        <end position="330"/>
    </location>
</feature>
<dbReference type="Pfam" id="PF13878">
    <property type="entry name" value="zf-C2H2_3"/>
    <property type="match status" value="1"/>
</dbReference>
<evidence type="ECO:0000259" key="3">
    <source>
        <dbReference type="Pfam" id="PF13878"/>
    </source>
</evidence>
<name>A0A4U6XJ91_9PEZI</name>
<evidence type="ECO:0000313" key="4">
    <source>
        <dbReference type="EMBL" id="TKW55764.1"/>
    </source>
</evidence>
<feature type="compositionally biased region" description="Low complexity" evidence="1">
    <location>
        <begin position="221"/>
        <end position="231"/>
    </location>
</feature>
<feature type="compositionally biased region" description="Pro residues" evidence="1">
    <location>
        <begin position="193"/>
        <end position="205"/>
    </location>
</feature>
<dbReference type="InterPro" id="IPR028005">
    <property type="entry name" value="AcTrfase_ESCO_Znf_dom"/>
</dbReference>
<reference evidence="4 5" key="1">
    <citation type="journal article" date="2019" name="PLoS ONE">
        <title>Comparative genome analysis indicates high evolutionary potential of pathogenicity genes in Colletotrichum tanaceti.</title>
        <authorList>
            <person name="Lelwala R.V."/>
            <person name="Korhonen P.K."/>
            <person name="Young N.D."/>
            <person name="Scott J.B."/>
            <person name="Ades P.A."/>
            <person name="Gasser R.B."/>
            <person name="Taylor P.W.J."/>
        </authorList>
    </citation>
    <scope>NUCLEOTIDE SEQUENCE [LARGE SCALE GENOMIC DNA]</scope>
    <source>
        <strain evidence="4">BRIP57314</strain>
    </source>
</reference>
<evidence type="ECO:0000256" key="1">
    <source>
        <dbReference type="SAM" id="MobiDB-lite"/>
    </source>
</evidence>
<evidence type="ECO:0000256" key="2">
    <source>
        <dbReference type="SAM" id="Phobius"/>
    </source>
</evidence>
<accession>A0A4U6XJ91</accession>
<evidence type="ECO:0000313" key="5">
    <source>
        <dbReference type="Proteomes" id="UP000310108"/>
    </source>
</evidence>
<feature type="domain" description="N-acetyltransferase ESCO zinc-finger" evidence="3">
    <location>
        <begin position="339"/>
        <end position="376"/>
    </location>
</feature>
<feature type="transmembrane region" description="Helical" evidence="2">
    <location>
        <begin position="55"/>
        <end position="77"/>
    </location>
</feature>
<gene>
    <name evidence="4" type="ORF">CTA1_173</name>
</gene>
<feature type="compositionally biased region" description="Basic and acidic residues" evidence="1">
    <location>
        <begin position="280"/>
        <end position="289"/>
    </location>
</feature>
<dbReference type="Proteomes" id="UP000310108">
    <property type="component" value="Unassembled WGS sequence"/>
</dbReference>
<dbReference type="AlphaFoldDB" id="A0A4U6XJ91"/>
<dbReference type="EMBL" id="PJEX01000087">
    <property type="protein sequence ID" value="TKW55764.1"/>
    <property type="molecule type" value="Genomic_DNA"/>
</dbReference>
<proteinExistence type="predicted"/>
<comment type="caution">
    <text evidence="4">The sequence shown here is derived from an EMBL/GenBank/DDBJ whole genome shotgun (WGS) entry which is preliminary data.</text>
</comment>
<protein>
    <recommendedName>
        <fullName evidence="3">N-acetyltransferase ESCO zinc-finger domain-containing protein</fullName>
    </recommendedName>
</protein>
<feature type="compositionally biased region" description="Basic residues" evidence="1">
    <location>
        <begin position="154"/>
        <end position="163"/>
    </location>
</feature>
<organism evidence="4 5">
    <name type="scientific">Colletotrichum tanaceti</name>
    <dbReference type="NCBI Taxonomy" id="1306861"/>
    <lineage>
        <taxon>Eukaryota</taxon>
        <taxon>Fungi</taxon>
        <taxon>Dikarya</taxon>
        <taxon>Ascomycota</taxon>
        <taxon>Pezizomycotina</taxon>
        <taxon>Sordariomycetes</taxon>
        <taxon>Hypocreomycetidae</taxon>
        <taxon>Glomerellales</taxon>
        <taxon>Glomerellaceae</taxon>
        <taxon>Colletotrichum</taxon>
        <taxon>Colletotrichum destructivum species complex</taxon>
    </lineage>
</organism>
<keyword evidence="2" id="KW-0472">Membrane</keyword>
<feature type="compositionally biased region" description="Basic and acidic residues" evidence="1">
    <location>
        <begin position="141"/>
        <end position="153"/>
    </location>
</feature>
<keyword evidence="2" id="KW-0812">Transmembrane</keyword>
<keyword evidence="2" id="KW-1133">Transmembrane helix</keyword>